<feature type="compositionally biased region" description="Basic and acidic residues" evidence="1">
    <location>
        <begin position="23"/>
        <end position="37"/>
    </location>
</feature>
<reference evidence="2 3" key="1">
    <citation type="journal article" date="2014" name="Genome Announc.">
        <title>Trypanosoma cruzi Clone Dm28c Draft Genome Sequence.</title>
        <authorList>
            <person name="Grisard E.C."/>
            <person name="Teixeira S.M."/>
            <person name="de Almeida L.G."/>
            <person name="Stoco P.H."/>
            <person name="Gerber A.L."/>
            <person name="Talavera-Lopez C."/>
            <person name="Lima O.C."/>
            <person name="Andersson B."/>
            <person name="de Vasconcelos A.T."/>
        </authorList>
    </citation>
    <scope>NUCLEOTIDE SEQUENCE [LARGE SCALE GENOMIC DNA]</scope>
    <source>
        <strain evidence="2 3">Dm28c</strain>
    </source>
</reference>
<feature type="region of interest" description="Disordered" evidence="1">
    <location>
        <begin position="1"/>
        <end position="37"/>
    </location>
</feature>
<accession>V5BJ19</accession>
<feature type="compositionally biased region" description="Basic and acidic residues" evidence="1">
    <location>
        <begin position="1"/>
        <end position="11"/>
    </location>
</feature>
<feature type="compositionally biased region" description="Basic and acidic residues" evidence="1">
    <location>
        <begin position="234"/>
        <end position="247"/>
    </location>
</feature>
<feature type="region of interest" description="Disordered" evidence="1">
    <location>
        <begin position="225"/>
        <end position="248"/>
    </location>
</feature>
<evidence type="ECO:0000313" key="3">
    <source>
        <dbReference type="Proteomes" id="UP000017861"/>
    </source>
</evidence>
<protein>
    <submittedName>
        <fullName evidence="2">Uncharacterized protein</fullName>
    </submittedName>
</protein>
<evidence type="ECO:0000313" key="2">
    <source>
        <dbReference type="EMBL" id="ESS66092.1"/>
    </source>
</evidence>
<dbReference type="EMBL" id="AYLP01000051">
    <property type="protein sequence ID" value="ESS66092.1"/>
    <property type="molecule type" value="Genomic_DNA"/>
</dbReference>
<evidence type="ECO:0000256" key="1">
    <source>
        <dbReference type="SAM" id="MobiDB-lite"/>
    </source>
</evidence>
<dbReference type="Proteomes" id="UP000017861">
    <property type="component" value="Unassembled WGS sequence"/>
</dbReference>
<dbReference type="AlphaFoldDB" id="V5BJ19"/>
<dbReference type="VEuPathDB" id="TriTrypDB:TCDM_05330"/>
<name>V5BJ19_TRYCR</name>
<sequence length="325" mass="35472">MRMCPTKEEMPHPIGGSEGNGGVDRKREARDALDNRKSSVSIADKFMGQILDDPLETPRLVELNQRQRELQFQLYKEAKRCHIFSKDDAVAGIGRYRDDENDDALDALLSPPQTAKNPQMCSVSSARRPGEPICEDDSLMGFIEEILNEGPKRQDSPRPTPPSVECCPAMPDERPSCAAAAAAAKQPSLTPIRSNNNISASEIISHGMRLNEMYSLEDTGEFVEPPRFLNSDASSERKNSGGNDKGKKAALPIRFGAATTVPIATQGEETEVTRLVEDLRDDVNNLLALHVRNETAKRALQRELFVLTAACEAAGEKGSGDAPAT</sequence>
<proteinExistence type="predicted"/>
<gene>
    <name evidence="2" type="ORF">TCDM_05330</name>
</gene>
<organism evidence="2 3">
    <name type="scientific">Trypanosoma cruzi Dm28c</name>
    <dbReference type="NCBI Taxonomy" id="1416333"/>
    <lineage>
        <taxon>Eukaryota</taxon>
        <taxon>Discoba</taxon>
        <taxon>Euglenozoa</taxon>
        <taxon>Kinetoplastea</taxon>
        <taxon>Metakinetoplastina</taxon>
        <taxon>Trypanosomatida</taxon>
        <taxon>Trypanosomatidae</taxon>
        <taxon>Trypanosoma</taxon>
        <taxon>Schizotrypanum</taxon>
    </lineage>
</organism>
<comment type="caution">
    <text evidence="2">The sequence shown here is derived from an EMBL/GenBank/DDBJ whole genome shotgun (WGS) entry which is preliminary data.</text>
</comment>